<keyword evidence="4 12" id="KW-0732">Signal</keyword>
<evidence type="ECO:0000256" key="6">
    <source>
        <dbReference type="ARBA" id="ARBA00023157"/>
    </source>
</evidence>
<keyword evidence="8" id="KW-0624">Polysaccharide degradation</keyword>
<evidence type="ECO:0000313" key="15">
    <source>
        <dbReference type="Proteomes" id="UP000829685"/>
    </source>
</evidence>
<keyword evidence="3" id="KW-0964">Secreted</keyword>
<evidence type="ECO:0000256" key="11">
    <source>
        <dbReference type="ARBA" id="ARBA00047174"/>
    </source>
</evidence>
<dbReference type="Pfam" id="PF03443">
    <property type="entry name" value="AA9"/>
    <property type="match status" value="1"/>
</dbReference>
<dbReference type="PANTHER" id="PTHR33353:SF34">
    <property type="entry name" value="ENDO-BETA-1,4-GLUCANASE D"/>
    <property type="match status" value="1"/>
</dbReference>
<comment type="caution">
    <text evidence="14">The sequence shown here is derived from an EMBL/GenBank/DDBJ whole genome shotgun (WGS) entry which is preliminary data.</text>
</comment>
<name>A0A9P9WB48_9PEZI</name>
<reference evidence="14" key="1">
    <citation type="submission" date="2021-03" db="EMBL/GenBank/DDBJ databases">
        <title>Revisited historic fungal species revealed as producer of novel bioactive compounds through whole genome sequencing and comparative genomics.</title>
        <authorList>
            <person name="Vignolle G.A."/>
            <person name="Hochenegger N."/>
            <person name="Mach R.L."/>
            <person name="Mach-Aigner A.R."/>
            <person name="Javad Rahimi M."/>
            <person name="Salim K.A."/>
            <person name="Chan C.M."/>
            <person name="Lim L.B.L."/>
            <person name="Cai F."/>
            <person name="Druzhinina I.S."/>
            <person name="U'Ren J.M."/>
            <person name="Derntl C."/>
        </authorList>
    </citation>
    <scope>NUCLEOTIDE SEQUENCE</scope>
    <source>
        <strain evidence="14">TUCIM 5799</strain>
    </source>
</reference>
<evidence type="ECO:0000256" key="8">
    <source>
        <dbReference type="ARBA" id="ARBA00023326"/>
    </source>
</evidence>
<dbReference type="GO" id="GO:0030245">
    <property type="term" value="P:cellulose catabolic process"/>
    <property type="evidence" value="ECO:0007669"/>
    <property type="project" value="UniProtKB-KW"/>
</dbReference>
<evidence type="ECO:0000256" key="4">
    <source>
        <dbReference type="ARBA" id="ARBA00022729"/>
    </source>
</evidence>
<proteinExistence type="inferred from homology"/>
<protein>
    <recommendedName>
        <fullName evidence="11">lytic cellulose monooxygenase (C4-dehydrogenating)</fullName>
        <ecNumber evidence="11">1.14.99.56</ecNumber>
    </recommendedName>
</protein>
<dbReference type="GO" id="GO:0005576">
    <property type="term" value="C:extracellular region"/>
    <property type="evidence" value="ECO:0007669"/>
    <property type="project" value="UniProtKB-SubCell"/>
</dbReference>
<organism evidence="14 15">
    <name type="scientific">Neoarthrinium moseri</name>
    <dbReference type="NCBI Taxonomy" id="1658444"/>
    <lineage>
        <taxon>Eukaryota</taxon>
        <taxon>Fungi</taxon>
        <taxon>Dikarya</taxon>
        <taxon>Ascomycota</taxon>
        <taxon>Pezizomycotina</taxon>
        <taxon>Sordariomycetes</taxon>
        <taxon>Xylariomycetidae</taxon>
        <taxon>Amphisphaeriales</taxon>
        <taxon>Apiosporaceae</taxon>
        <taxon>Neoarthrinium</taxon>
    </lineage>
</organism>
<evidence type="ECO:0000313" key="14">
    <source>
        <dbReference type="EMBL" id="KAI1855733.1"/>
    </source>
</evidence>
<evidence type="ECO:0000256" key="2">
    <source>
        <dbReference type="ARBA" id="ARBA00004613"/>
    </source>
</evidence>
<comment type="catalytic activity">
    <reaction evidence="10">
        <text>[(1-&gt;4)-beta-D-glucosyl]n+m + reduced acceptor + O2 = 4-dehydro-beta-D-glucosyl-[(1-&gt;4)-beta-D-glucosyl]n-1 + [(1-&gt;4)-beta-D-glucosyl]m + acceptor + H2O.</text>
        <dbReference type="EC" id="1.14.99.56"/>
    </reaction>
</comment>
<keyword evidence="5" id="KW-0136">Cellulose degradation</keyword>
<keyword evidence="15" id="KW-1185">Reference proteome</keyword>
<keyword evidence="7" id="KW-0119">Carbohydrate metabolism</keyword>
<dbReference type="Proteomes" id="UP000829685">
    <property type="component" value="Unassembled WGS sequence"/>
</dbReference>
<dbReference type="EMBL" id="JAFIMR010000050">
    <property type="protein sequence ID" value="KAI1855733.1"/>
    <property type="molecule type" value="Genomic_DNA"/>
</dbReference>
<dbReference type="OrthoDB" id="4849160at2759"/>
<comment type="cofactor">
    <cofactor evidence="1">
        <name>Cu(2+)</name>
        <dbReference type="ChEBI" id="CHEBI:29036"/>
    </cofactor>
</comment>
<evidence type="ECO:0000256" key="7">
    <source>
        <dbReference type="ARBA" id="ARBA00023277"/>
    </source>
</evidence>
<comment type="similarity">
    <text evidence="9">Belongs to the polysaccharide monooxygenase AA9 family.</text>
</comment>
<dbReference type="InterPro" id="IPR005103">
    <property type="entry name" value="AA9_LPMO"/>
</dbReference>
<sequence>MHSSTLIFTLGASLLDLAAAHGYVSGVKVNNAGWFPGADPVWYYLPSGAAAPTTGWNALNQDNGFVAPDSYQTSNIACHKNATAGQLYINANAGDSLTFFWNTWPDTHKGPIINYIAPCNGDCTTKSAASLSWTKFSEGGYNAGTWVTDTLIKNNFTSSTTIPAKLKAGNYVIRHEIIALHSAGNDNGAQNYPQCLNIKVGGSGSVNPPTGTAATSLYKRTDSGILFDLYRSFTSYPIPGPAVWTGAN</sequence>
<evidence type="ECO:0000256" key="1">
    <source>
        <dbReference type="ARBA" id="ARBA00001973"/>
    </source>
</evidence>
<dbReference type="CDD" id="cd21175">
    <property type="entry name" value="LPMO_AA9"/>
    <property type="match status" value="1"/>
</dbReference>
<evidence type="ECO:0000256" key="3">
    <source>
        <dbReference type="ARBA" id="ARBA00022525"/>
    </source>
</evidence>
<comment type="subcellular location">
    <subcellularLocation>
        <location evidence="2">Secreted</location>
    </subcellularLocation>
</comment>
<evidence type="ECO:0000256" key="10">
    <source>
        <dbReference type="ARBA" id="ARBA00045077"/>
    </source>
</evidence>
<dbReference type="AlphaFoldDB" id="A0A9P9WB48"/>
<evidence type="ECO:0000259" key="13">
    <source>
        <dbReference type="Pfam" id="PF03443"/>
    </source>
</evidence>
<gene>
    <name evidence="14" type="ORF">JX265_012178</name>
</gene>
<evidence type="ECO:0000256" key="12">
    <source>
        <dbReference type="SAM" id="SignalP"/>
    </source>
</evidence>
<dbReference type="Gene3D" id="2.70.50.70">
    <property type="match status" value="1"/>
</dbReference>
<feature type="signal peptide" evidence="12">
    <location>
        <begin position="1"/>
        <end position="20"/>
    </location>
</feature>
<dbReference type="PANTHER" id="PTHR33353">
    <property type="entry name" value="PUTATIVE (AFU_ORTHOLOGUE AFUA_1G12560)-RELATED"/>
    <property type="match status" value="1"/>
</dbReference>
<evidence type="ECO:0000256" key="5">
    <source>
        <dbReference type="ARBA" id="ARBA00023001"/>
    </source>
</evidence>
<dbReference type="EC" id="1.14.99.56" evidence="11"/>
<feature type="chain" id="PRO_5040116320" description="lytic cellulose monooxygenase (C4-dehydrogenating)" evidence="12">
    <location>
        <begin position="21"/>
        <end position="248"/>
    </location>
</feature>
<keyword evidence="6" id="KW-1015">Disulfide bond</keyword>
<dbReference type="InterPro" id="IPR049892">
    <property type="entry name" value="AA9"/>
</dbReference>
<feature type="domain" description="Auxiliary Activity family 9 catalytic" evidence="13">
    <location>
        <begin position="21"/>
        <end position="234"/>
    </location>
</feature>
<evidence type="ECO:0000256" key="9">
    <source>
        <dbReference type="ARBA" id="ARBA00044502"/>
    </source>
</evidence>
<accession>A0A9P9WB48</accession>